<reference evidence="1" key="1">
    <citation type="submission" date="2015-08" db="EMBL/GenBank/DDBJ databases">
        <title>Candidatus Bacteriodes Periocalifornicus.</title>
        <authorList>
            <person name="McLean J.S."/>
            <person name="Kelley S."/>
        </authorList>
    </citation>
    <scope>NUCLEOTIDE SEQUENCE [LARGE SCALE GENOMIC DNA]</scope>
    <source>
        <strain evidence="1">12B</strain>
    </source>
</reference>
<organism evidence="1 2">
    <name type="scientific">Candidatus [Bacteroides] periocalifornicus</name>
    <dbReference type="NCBI Taxonomy" id="1702214"/>
    <lineage>
        <taxon>Bacteria</taxon>
        <taxon>Pseudomonadati</taxon>
        <taxon>Bacteroidota</taxon>
    </lineage>
</organism>
<comment type="caution">
    <text evidence="1">The sequence shown here is derived from an EMBL/GenBank/DDBJ whole genome shotgun (WGS) entry which is preliminary data.</text>
</comment>
<dbReference type="Pfam" id="PF13620">
    <property type="entry name" value="CarboxypepD_reg"/>
    <property type="match status" value="1"/>
</dbReference>
<keyword evidence="2" id="KW-1185">Reference proteome</keyword>
<dbReference type="STRING" id="1702214.AL399_06275"/>
<sequence length="802" mass="91463">MTEHHNRLYRILQVCYRGVAHRYTLLGLLTLIAAASFGQSLTVTGAVTESANGTPIEFASVVVYPSNDTAQVVKGVVCDLKGGYTFTLPEGEYRLVAQSLNYAPLQRSIAVPRLEKDSTITVDFALTSSNIQIAAAQVEGSNQRVHLNRTEYTFTRDEKKLAHQGLELIAQMPRLTTDPQTDRLTTQTGKEVTILINGVKATQEELQAIPTDKIIRADFYDLPPARYAGVGALVDVKTKRLDNGWSLGFNAGHAVTTGFGNDYAYFYYNSGNHQLGVTYGVNIRDYRDRKAHQVYEYTLKGIGYRDSTHSHDHFGYNTHSPKVRYAYNGARNLFKVEIEPHYLHYFSYDQTTRHYTHGATVDLQTGKSMRRDYEWRPSIDLYYEHRYDEERRLSTNLVGIYYDFRKAQSRDLQSDDNSSSFHELQRQKNRKESIIGEVAYSAPLAKGHEWNTGYKAEAWWLQANITNSLGQGDYDSWGLDHRAYLEVQGPLANGFTYNATVALRHRLNRYTHTKENLWFATPSITLRYSHSIHSIKLVGLYTPSTPLLTQLSDNVSRINENIISTGNPRLATGGYYGITGDYNINTRYLNAEVEGYAQFQTNYIKQIASVDEPNNRIVIRSENLKLNRILGGYIDLSVFPLGNRFLEFSGFCQARFTHIDARQVQLKRQTDIDGMVQVSLNFAALESLPKAWQGLSCFYYHNFPGWMQDGIYLNLGENMQAADISYRWGNWKFSARMLWILGPSHYETKTDTDNSPLDYRSETNIYDNTRMMVFSVSWDFRSGKQHEIRQQLQNSDGEGAAL</sequence>
<evidence type="ECO:0000313" key="1">
    <source>
        <dbReference type="EMBL" id="KQM08631.1"/>
    </source>
</evidence>
<dbReference type="SUPFAM" id="SSF49464">
    <property type="entry name" value="Carboxypeptidase regulatory domain-like"/>
    <property type="match status" value="1"/>
</dbReference>
<evidence type="ECO:0000313" key="2">
    <source>
        <dbReference type="Proteomes" id="UP000054172"/>
    </source>
</evidence>
<dbReference type="AlphaFoldDB" id="A0A0Q4B7Q6"/>
<dbReference type="Proteomes" id="UP000054172">
    <property type="component" value="Unassembled WGS sequence"/>
</dbReference>
<dbReference type="PATRIC" id="fig|1702214.3.peg.550"/>
<dbReference type="SUPFAM" id="SSF56935">
    <property type="entry name" value="Porins"/>
    <property type="match status" value="1"/>
</dbReference>
<proteinExistence type="predicted"/>
<dbReference type="Gene3D" id="2.60.40.1120">
    <property type="entry name" value="Carboxypeptidase-like, regulatory domain"/>
    <property type="match status" value="1"/>
</dbReference>
<dbReference type="InterPro" id="IPR008969">
    <property type="entry name" value="CarboxyPept-like_regulatory"/>
</dbReference>
<name>A0A0Q4B7Q6_9BACT</name>
<dbReference type="EMBL" id="LIIK01000028">
    <property type="protein sequence ID" value="KQM08631.1"/>
    <property type="molecule type" value="Genomic_DNA"/>
</dbReference>
<accession>A0A0Q4B7Q6</accession>
<protein>
    <recommendedName>
        <fullName evidence="3">Outer membrane protein beta-barrel domain-containing protein</fullName>
    </recommendedName>
</protein>
<gene>
    <name evidence="1" type="ORF">AL399_06275</name>
</gene>
<evidence type="ECO:0008006" key="3">
    <source>
        <dbReference type="Google" id="ProtNLM"/>
    </source>
</evidence>